<dbReference type="Pfam" id="PF00012">
    <property type="entry name" value="HSP70"/>
    <property type="match status" value="1"/>
</dbReference>
<dbReference type="InterPro" id="IPR018181">
    <property type="entry name" value="Heat_shock_70_CS"/>
</dbReference>
<name>A0ABT7PD90_9BACT</name>
<dbReference type="PANTHER" id="PTHR19375">
    <property type="entry name" value="HEAT SHOCK PROTEIN 70KDA"/>
    <property type="match status" value="1"/>
</dbReference>
<evidence type="ECO:0000256" key="2">
    <source>
        <dbReference type="ARBA" id="ARBA00022741"/>
    </source>
</evidence>
<feature type="compositionally biased region" description="Low complexity" evidence="5">
    <location>
        <begin position="564"/>
        <end position="575"/>
    </location>
</feature>
<feature type="region of interest" description="Disordered" evidence="5">
    <location>
        <begin position="722"/>
        <end position="763"/>
    </location>
</feature>
<keyword evidence="7" id="KW-1185">Reference proteome</keyword>
<keyword evidence="2 4" id="KW-0547">Nucleotide-binding</keyword>
<reference evidence="6 7" key="1">
    <citation type="submission" date="2023-06" db="EMBL/GenBank/DDBJ databases">
        <title>Roseiconus lacunae JC819 isolated from Gulf of Mannar region, Tamil Nadu.</title>
        <authorList>
            <person name="Pk S."/>
            <person name="Ch S."/>
            <person name="Ch V.R."/>
        </authorList>
    </citation>
    <scope>NUCLEOTIDE SEQUENCE [LARGE SCALE GENOMIC DNA]</scope>
    <source>
        <strain evidence="6 7">JC819</strain>
    </source>
</reference>
<dbReference type="SUPFAM" id="SSF53067">
    <property type="entry name" value="Actin-like ATPase domain"/>
    <property type="match status" value="2"/>
</dbReference>
<gene>
    <name evidence="6" type="ORF">QTN89_03335</name>
</gene>
<evidence type="ECO:0000256" key="5">
    <source>
        <dbReference type="SAM" id="MobiDB-lite"/>
    </source>
</evidence>
<dbReference type="CDD" id="cd24029">
    <property type="entry name" value="ASKHA_NBD_HSP70_DnaK_HscA_HscC"/>
    <property type="match status" value="1"/>
</dbReference>
<dbReference type="InterPro" id="IPR043129">
    <property type="entry name" value="ATPase_NBD"/>
</dbReference>
<evidence type="ECO:0000256" key="3">
    <source>
        <dbReference type="ARBA" id="ARBA00022840"/>
    </source>
</evidence>
<evidence type="ECO:0000256" key="1">
    <source>
        <dbReference type="ARBA" id="ARBA00007381"/>
    </source>
</evidence>
<evidence type="ECO:0000313" key="7">
    <source>
        <dbReference type="Proteomes" id="UP001239462"/>
    </source>
</evidence>
<dbReference type="PROSITE" id="PS00329">
    <property type="entry name" value="HSP70_2"/>
    <property type="match status" value="1"/>
</dbReference>
<dbReference type="Gene3D" id="3.30.420.40">
    <property type="match status" value="2"/>
</dbReference>
<dbReference type="Gene3D" id="3.90.640.10">
    <property type="entry name" value="Actin, Chain A, domain 4"/>
    <property type="match status" value="1"/>
</dbReference>
<feature type="compositionally biased region" description="Basic and acidic residues" evidence="5">
    <location>
        <begin position="686"/>
        <end position="697"/>
    </location>
</feature>
<keyword evidence="3 4" id="KW-0067">ATP-binding</keyword>
<feature type="compositionally biased region" description="Polar residues" evidence="5">
    <location>
        <begin position="624"/>
        <end position="638"/>
    </location>
</feature>
<feature type="region of interest" description="Disordered" evidence="5">
    <location>
        <begin position="526"/>
        <end position="661"/>
    </location>
</feature>
<feature type="compositionally biased region" description="Polar residues" evidence="5">
    <location>
        <begin position="588"/>
        <end position="598"/>
    </location>
</feature>
<accession>A0ABT7PD90</accession>
<protein>
    <submittedName>
        <fullName evidence="6">Hsp70 family protein</fullName>
    </submittedName>
</protein>
<feature type="region of interest" description="Disordered" evidence="5">
    <location>
        <begin position="686"/>
        <end position="709"/>
    </location>
</feature>
<dbReference type="SUPFAM" id="SSF100920">
    <property type="entry name" value="Heat shock protein 70kD (HSP70), peptide-binding domain"/>
    <property type="match status" value="1"/>
</dbReference>
<dbReference type="PROSITE" id="PS00297">
    <property type="entry name" value="HSP70_1"/>
    <property type="match status" value="1"/>
</dbReference>
<comment type="similarity">
    <text evidence="1 4">Belongs to the heat shock protein 70 family.</text>
</comment>
<feature type="compositionally biased region" description="Basic and acidic residues" evidence="5">
    <location>
        <begin position="740"/>
        <end position="753"/>
    </location>
</feature>
<dbReference type="InterPro" id="IPR029047">
    <property type="entry name" value="HSP70_peptide-bd_sf"/>
</dbReference>
<dbReference type="EMBL" id="JASZZN010000002">
    <property type="protein sequence ID" value="MDM4014451.1"/>
    <property type="molecule type" value="Genomic_DNA"/>
</dbReference>
<dbReference type="InterPro" id="IPR013126">
    <property type="entry name" value="Hsp_70_fam"/>
</dbReference>
<dbReference type="RefSeq" id="WP_289162206.1">
    <property type="nucleotide sequence ID" value="NZ_JASZZN010000002.1"/>
</dbReference>
<dbReference type="Gene3D" id="2.60.34.10">
    <property type="entry name" value="Substrate Binding Domain Of DNAk, Chain A, domain 1"/>
    <property type="match status" value="1"/>
</dbReference>
<sequence length="763" mass="82376">MSDSSRQPAVGIDLGTTFSAVAFLDASGKPETIRNSEGDLTTPSAVFFDHNRPIVGIEAVEAGLLEPDRLALYAKRDVGEASYEKQIRGKHLPAEVIEALILRKLKADAELKLGEIEKAVITVPAFFNEPCRKATQDAGRLAGLDVLDIINEPTAAAITYGVQQGFLSPDGASRNPETVLVYDLGGGTFDVTVMKIENGNFNTIATAGDVYLGGIDWDKRVVDFIAEAFLKEHGVDPREDPQAEQELLRKANQTKHALTQRESVTVAFAHDGKRLRTELSQEEFSQRCDDLVERTLMTVQLVLDDAGVAWPNLTRLILVGGSTRMPMIRRELERLSGMELDRSLSPDEAVCHGAALYAGMLMAGTDDQSGISVSNVNSHDLGILAVDPKTGQPRRKIMIPRNSHLPARKMVRFRTHSDNQANVKIEIVEGGDDRGTNATRIGRCVVDDLPRGTPKGTNVDVRFDYARDGRLTVQASLPEIDRKITMTLDRAAGLTDDQMAFWSERLHEGVSDAMLAALGERLDAIDVPSGQNTESTESTKAEQRQTTESWAEPATGEASEQAADSSGEMSDSGDSFPDFSELQELTPDRSTAPSTPSIPDSLLAPAALMKSEAKAATENAGLEDQSSQPSGTDRTATAASVEMEPIVATRKTHRASDLKIDTGLPADENAAKVGAADLQLRVENESSKVQVVREKPQIDVGTETPSTKADANDLAMLAALSAGDEKETSSKLDVPLIVTNKDEKASAPADKPKKPGFFGRKKR</sequence>
<dbReference type="PROSITE" id="PS01036">
    <property type="entry name" value="HSP70_3"/>
    <property type="match status" value="1"/>
</dbReference>
<proteinExistence type="inferred from homology"/>
<evidence type="ECO:0000313" key="6">
    <source>
        <dbReference type="EMBL" id="MDM4014451.1"/>
    </source>
</evidence>
<comment type="caution">
    <text evidence="6">The sequence shown here is derived from an EMBL/GenBank/DDBJ whole genome shotgun (WGS) entry which is preliminary data.</text>
</comment>
<dbReference type="Proteomes" id="UP001239462">
    <property type="component" value="Unassembled WGS sequence"/>
</dbReference>
<evidence type="ECO:0000256" key="4">
    <source>
        <dbReference type="RuleBase" id="RU003322"/>
    </source>
</evidence>
<dbReference type="PRINTS" id="PR00301">
    <property type="entry name" value="HEATSHOCK70"/>
</dbReference>
<organism evidence="6 7">
    <name type="scientific">Roseiconus lacunae</name>
    <dbReference type="NCBI Taxonomy" id="2605694"/>
    <lineage>
        <taxon>Bacteria</taxon>
        <taxon>Pseudomonadati</taxon>
        <taxon>Planctomycetota</taxon>
        <taxon>Planctomycetia</taxon>
        <taxon>Pirellulales</taxon>
        <taxon>Pirellulaceae</taxon>
        <taxon>Roseiconus</taxon>
    </lineage>
</organism>